<feature type="region of interest" description="Disordered" evidence="1">
    <location>
        <begin position="70"/>
        <end position="94"/>
    </location>
</feature>
<sequence>MTMASSLSTLPALEGLRARVTKESQWLTQRSQQFHQHLLPPTPSYPHLLSRKHPRLSVVADSESCRGSKVSVRNSKQFQKATESGQTKPEEGTGRREALLAGAALLVALGSAATCPGNADALGSSFLKDRLKERKKDTFQILLYPIEASRVQLQKVHALLDSPSLTPALYSEAKDLVQVSSRDCMPLEHYAGSQSVAAKFFEVCTFKLLVKNAVSLVDKADPKRVRAQQALVDLNRAFSELDDVLAVSLSSATSQGREQVLPVVVSTQEALDELEDGIRDALGAPPRVA</sequence>
<accession>A0A1Y1IE73</accession>
<evidence type="ECO:0000256" key="1">
    <source>
        <dbReference type="SAM" id="MobiDB-lite"/>
    </source>
</evidence>
<dbReference type="PANTHER" id="PTHR36398">
    <property type="entry name" value="PLASMA MEMBRANE FUSION PROTEIN"/>
    <property type="match status" value="1"/>
</dbReference>
<dbReference type="OMA" id="CLDNFEQ"/>
<dbReference type="OrthoDB" id="1895912at2759"/>
<gene>
    <name evidence="2" type="ORF">KFL_004130080</name>
</gene>
<feature type="compositionally biased region" description="Polar residues" evidence="1">
    <location>
        <begin position="71"/>
        <end position="87"/>
    </location>
</feature>
<evidence type="ECO:0000313" key="2">
    <source>
        <dbReference type="EMBL" id="GAQ88262.1"/>
    </source>
</evidence>
<dbReference type="EMBL" id="DF237362">
    <property type="protein sequence ID" value="GAQ88262.1"/>
    <property type="molecule type" value="Genomic_DNA"/>
</dbReference>
<evidence type="ECO:0000313" key="3">
    <source>
        <dbReference type="Proteomes" id="UP000054558"/>
    </source>
</evidence>
<proteinExistence type="predicted"/>
<dbReference type="AlphaFoldDB" id="A0A1Y1IE73"/>
<keyword evidence="3" id="KW-1185">Reference proteome</keyword>
<name>A0A1Y1IE73_KLENI</name>
<protein>
    <submittedName>
        <fullName evidence="2">Uncharacterized protein</fullName>
    </submittedName>
</protein>
<dbReference type="PANTHER" id="PTHR36398:SF1">
    <property type="entry name" value="PLASMA MEMBRANE FUSION PROTEIN"/>
    <property type="match status" value="1"/>
</dbReference>
<reference evidence="2 3" key="1">
    <citation type="journal article" date="2014" name="Nat. Commun.">
        <title>Klebsormidium flaccidum genome reveals primary factors for plant terrestrial adaptation.</title>
        <authorList>
            <person name="Hori K."/>
            <person name="Maruyama F."/>
            <person name="Fujisawa T."/>
            <person name="Togashi T."/>
            <person name="Yamamoto N."/>
            <person name="Seo M."/>
            <person name="Sato S."/>
            <person name="Yamada T."/>
            <person name="Mori H."/>
            <person name="Tajima N."/>
            <person name="Moriyama T."/>
            <person name="Ikeuchi M."/>
            <person name="Watanabe M."/>
            <person name="Wada H."/>
            <person name="Kobayashi K."/>
            <person name="Saito M."/>
            <person name="Masuda T."/>
            <person name="Sasaki-Sekimoto Y."/>
            <person name="Mashiguchi K."/>
            <person name="Awai K."/>
            <person name="Shimojima M."/>
            <person name="Masuda S."/>
            <person name="Iwai M."/>
            <person name="Nobusawa T."/>
            <person name="Narise T."/>
            <person name="Kondo S."/>
            <person name="Saito H."/>
            <person name="Sato R."/>
            <person name="Murakawa M."/>
            <person name="Ihara Y."/>
            <person name="Oshima-Yamada Y."/>
            <person name="Ohtaka K."/>
            <person name="Satoh M."/>
            <person name="Sonobe K."/>
            <person name="Ishii M."/>
            <person name="Ohtani R."/>
            <person name="Kanamori-Sato M."/>
            <person name="Honoki R."/>
            <person name="Miyazaki D."/>
            <person name="Mochizuki H."/>
            <person name="Umetsu J."/>
            <person name="Higashi K."/>
            <person name="Shibata D."/>
            <person name="Kamiya Y."/>
            <person name="Sato N."/>
            <person name="Nakamura Y."/>
            <person name="Tabata S."/>
            <person name="Ida S."/>
            <person name="Kurokawa K."/>
            <person name="Ohta H."/>
        </authorList>
    </citation>
    <scope>NUCLEOTIDE SEQUENCE [LARGE SCALE GENOMIC DNA]</scope>
    <source>
        <strain evidence="2 3">NIES-2285</strain>
    </source>
</reference>
<dbReference type="Proteomes" id="UP000054558">
    <property type="component" value="Unassembled WGS sequence"/>
</dbReference>
<organism evidence="2 3">
    <name type="scientific">Klebsormidium nitens</name>
    <name type="common">Green alga</name>
    <name type="synonym">Ulothrix nitens</name>
    <dbReference type="NCBI Taxonomy" id="105231"/>
    <lineage>
        <taxon>Eukaryota</taxon>
        <taxon>Viridiplantae</taxon>
        <taxon>Streptophyta</taxon>
        <taxon>Klebsormidiophyceae</taxon>
        <taxon>Klebsormidiales</taxon>
        <taxon>Klebsormidiaceae</taxon>
        <taxon>Klebsormidium</taxon>
    </lineage>
</organism>